<dbReference type="Gene3D" id="3.30.70.270">
    <property type="match status" value="1"/>
</dbReference>
<keyword evidence="4" id="KW-0597">Phosphoprotein</keyword>
<gene>
    <name evidence="8" type="ORF">THF1A12_120134</name>
</gene>
<evidence type="ECO:0000256" key="3">
    <source>
        <dbReference type="ARBA" id="ARBA00034247"/>
    </source>
</evidence>
<organism evidence="8 9">
    <name type="scientific">Vibrio jasicida</name>
    <dbReference type="NCBI Taxonomy" id="766224"/>
    <lineage>
        <taxon>Bacteria</taxon>
        <taxon>Pseudomonadati</taxon>
        <taxon>Pseudomonadota</taxon>
        <taxon>Gammaproteobacteria</taxon>
        <taxon>Vibrionales</taxon>
        <taxon>Vibrionaceae</taxon>
        <taxon>Vibrio</taxon>
    </lineage>
</organism>
<dbReference type="GO" id="GO:0052621">
    <property type="term" value="F:diguanylate cyclase activity"/>
    <property type="evidence" value="ECO:0007669"/>
    <property type="project" value="UniProtKB-EC"/>
</dbReference>
<dbReference type="InterPro" id="IPR000160">
    <property type="entry name" value="GGDEF_dom"/>
</dbReference>
<dbReference type="Gene3D" id="3.40.50.2300">
    <property type="match status" value="1"/>
</dbReference>
<dbReference type="EMBL" id="CAKMUD010000024">
    <property type="protein sequence ID" value="CAH1573653.1"/>
    <property type="molecule type" value="Genomic_DNA"/>
</dbReference>
<dbReference type="GO" id="GO:1902201">
    <property type="term" value="P:negative regulation of bacterial-type flagellum-dependent cell motility"/>
    <property type="evidence" value="ECO:0007669"/>
    <property type="project" value="TreeGrafter"/>
</dbReference>
<protein>
    <recommendedName>
        <fullName evidence="2">diguanylate cyclase</fullName>
        <ecNumber evidence="2">2.7.7.65</ecNumber>
    </recommendedName>
</protein>
<dbReference type="InterPro" id="IPR029787">
    <property type="entry name" value="Nucleotide_cyclase"/>
</dbReference>
<dbReference type="GO" id="GO:0043709">
    <property type="term" value="P:cell adhesion involved in single-species biofilm formation"/>
    <property type="evidence" value="ECO:0007669"/>
    <property type="project" value="TreeGrafter"/>
</dbReference>
<evidence type="ECO:0000313" key="8">
    <source>
        <dbReference type="EMBL" id="CAH1573653.1"/>
    </source>
</evidence>
<dbReference type="PROSITE" id="PS50887">
    <property type="entry name" value="GGDEF"/>
    <property type="match status" value="1"/>
</dbReference>
<comment type="caution">
    <text evidence="8">The sequence shown here is derived from an EMBL/GenBank/DDBJ whole genome shotgun (WGS) entry which is preliminary data.</text>
</comment>
<dbReference type="CDD" id="cd01949">
    <property type="entry name" value="GGDEF"/>
    <property type="match status" value="1"/>
</dbReference>
<dbReference type="InterPro" id="IPR001789">
    <property type="entry name" value="Sig_transdc_resp-reg_receiver"/>
</dbReference>
<sequence length="340" mass="38793">MQQSREYDICLIKTYKRMGRAMQPTGTSMRILLVDDVQLDRMQLAIRLKQQGHIVKAVGSGLEALNTYESFDPELVLLDIAMPDMNGFEVSLHIRETFPDWIPIIFLSSHEEPEMVAKAIEAGGDDYLIKPVDKLVLNSKLMAMQRIAHMRRELKQATAQLEEMNSRLQQQANEDGLTKLYNRRYIDQKFETMIAWHGRHHMPMALILLDVDFFKPFNDNYGHIEGDRCLQAIANQLKATFCRSGEYVGRYGGEEFVILLNSTDAKTAEREAERVQEAMYFLDYPHAYSSIANRVTVSQGVFAFQPTGKDNIAELYATADRALYSSKSLGRNTYTVVNAS</sequence>
<evidence type="ECO:0000256" key="1">
    <source>
        <dbReference type="ARBA" id="ARBA00001946"/>
    </source>
</evidence>
<feature type="modified residue" description="4-aspartylphosphate" evidence="4">
    <location>
        <position position="79"/>
    </location>
</feature>
<dbReference type="PROSITE" id="PS50110">
    <property type="entry name" value="RESPONSE_REGULATORY"/>
    <property type="match status" value="1"/>
</dbReference>
<dbReference type="FunFam" id="3.30.70.270:FF:000001">
    <property type="entry name" value="Diguanylate cyclase domain protein"/>
    <property type="match status" value="1"/>
</dbReference>
<dbReference type="InterPro" id="IPR011006">
    <property type="entry name" value="CheY-like_superfamily"/>
</dbReference>
<dbReference type="Proteomes" id="UP001295462">
    <property type="component" value="Unassembled WGS sequence"/>
</dbReference>
<dbReference type="CDD" id="cd00156">
    <property type="entry name" value="REC"/>
    <property type="match status" value="1"/>
</dbReference>
<feature type="coiled-coil region" evidence="5">
    <location>
        <begin position="140"/>
        <end position="174"/>
    </location>
</feature>
<comment type="catalytic activity">
    <reaction evidence="3">
        <text>2 GTP = 3',3'-c-di-GMP + 2 diphosphate</text>
        <dbReference type="Rhea" id="RHEA:24898"/>
        <dbReference type="ChEBI" id="CHEBI:33019"/>
        <dbReference type="ChEBI" id="CHEBI:37565"/>
        <dbReference type="ChEBI" id="CHEBI:58805"/>
        <dbReference type="EC" id="2.7.7.65"/>
    </reaction>
</comment>
<feature type="domain" description="GGDEF" evidence="7">
    <location>
        <begin position="202"/>
        <end position="339"/>
    </location>
</feature>
<dbReference type="GO" id="GO:0005886">
    <property type="term" value="C:plasma membrane"/>
    <property type="evidence" value="ECO:0007669"/>
    <property type="project" value="TreeGrafter"/>
</dbReference>
<dbReference type="SUPFAM" id="SSF55073">
    <property type="entry name" value="Nucleotide cyclase"/>
    <property type="match status" value="1"/>
</dbReference>
<dbReference type="GO" id="GO:0000160">
    <property type="term" value="P:phosphorelay signal transduction system"/>
    <property type="evidence" value="ECO:0007669"/>
    <property type="project" value="InterPro"/>
</dbReference>
<evidence type="ECO:0000256" key="4">
    <source>
        <dbReference type="PROSITE-ProRule" id="PRU00169"/>
    </source>
</evidence>
<dbReference type="NCBIfam" id="TIGR00254">
    <property type="entry name" value="GGDEF"/>
    <property type="match status" value="1"/>
</dbReference>
<dbReference type="Pfam" id="PF00072">
    <property type="entry name" value="Response_reg"/>
    <property type="match status" value="1"/>
</dbReference>
<evidence type="ECO:0000313" key="9">
    <source>
        <dbReference type="Proteomes" id="UP001295462"/>
    </source>
</evidence>
<dbReference type="EC" id="2.7.7.65" evidence="2"/>
<dbReference type="AlphaFoldDB" id="A0AAU9QG29"/>
<dbReference type="SUPFAM" id="SSF52172">
    <property type="entry name" value="CheY-like"/>
    <property type="match status" value="1"/>
</dbReference>
<evidence type="ECO:0000259" key="6">
    <source>
        <dbReference type="PROSITE" id="PS50110"/>
    </source>
</evidence>
<evidence type="ECO:0000256" key="5">
    <source>
        <dbReference type="SAM" id="Coils"/>
    </source>
</evidence>
<dbReference type="SMART" id="SM00267">
    <property type="entry name" value="GGDEF"/>
    <property type="match status" value="1"/>
</dbReference>
<evidence type="ECO:0000256" key="2">
    <source>
        <dbReference type="ARBA" id="ARBA00012528"/>
    </source>
</evidence>
<comment type="cofactor">
    <cofactor evidence="1">
        <name>Mg(2+)</name>
        <dbReference type="ChEBI" id="CHEBI:18420"/>
    </cofactor>
</comment>
<evidence type="ECO:0000259" key="7">
    <source>
        <dbReference type="PROSITE" id="PS50887"/>
    </source>
</evidence>
<keyword evidence="5" id="KW-0175">Coiled coil</keyword>
<dbReference type="InterPro" id="IPR043128">
    <property type="entry name" value="Rev_trsase/Diguanyl_cyclase"/>
</dbReference>
<accession>A0AAU9QG29</accession>
<feature type="domain" description="Response regulatory" evidence="6">
    <location>
        <begin position="30"/>
        <end position="145"/>
    </location>
</feature>
<dbReference type="SMART" id="SM00448">
    <property type="entry name" value="REC"/>
    <property type="match status" value="1"/>
</dbReference>
<reference evidence="8" key="1">
    <citation type="submission" date="2022-01" db="EMBL/GenBank/DDBJ databases">
        <authorList>
            <person name="Lagorce A."/>
        </authorList>
    </citation>
    <scope>NUCLEOTIDE SEQUENCE</scope>
    <source>
        <strain evidence="8">Th15_F1_A12</strain>
    </source>
</reference>
<dbReference type="Pfam" id="PF00990">
    <property type="entry name" value="GGDEF"/>
    <property type="match status" value="1"/>
</dbReference>
<dbReference type="InterPro" id="IPR050469">
    <property type="entry name" value="Diguanylate_Cyclase"/>
</dbReference>
<dbReference type="PANTHER" id="PTHR45138:SF9">
    <property type="entry name" value="DIGUANYLATE CYCLASE DGCM-RELATED"/>
    <property type="match status" value="1"/>
</dbReference>
<dbReference type="PANTHER" id="PTHR45138">
    <property type="entry name" value="REGULATORY COMPONENTS OF SENSORY TRANSDUCTION SYSTEM"/>
    <property type="match status" value="1"/>
</dbReference>
<proteinExistence type="predicted"/>
<name>A0AAU9QG29_9VIBR</name>